<dbReference type="InterPro" id="IPR001509">
    <property type="entry name" value="Epimerase_deHydtase"/>
</dbReference>
<keyword evidence="6 9" id="KW-0520">NAD</keyword>
<evidence type="ECO:0000256" key="3">
    <source>
        <dbReference type="ARBA" id="ARBA00004947"/>
    </source>
</evidence>
<comment type="caution">
    <text evidence="11">The sequence shown here is derived from an EMBL/GenBank/DDBJ whole genome shotgun (WGS) entry which is preliminary data.</text>
</comment>
<evidence type="ECO:0000313" key="11">
    <source>
        <dbReference type="EMBL" id="KAK3249888.1"/>
    </source>
</evidence>
<sequence length="323" mass="35483">MHKGPAILVTGGLGFIGSHTCVELLNAGYNIIVIDNLLNSKEIVKERIRGITGKDFVWYNVDLLDYASVDRVFQNHQFAAVIHFAALKAVGESVAKPLLYYEHNLASSLNVLKAMQVHGCRRFVFSSSATVYGIPEKVPLVETDTVGFLGDIGTRAGAKSTATNPYGVTKVFNERILEDLAQDTDWDIISLRYFNPAGAHPSGCIGEDPNGIPNNLVPFLLKGHSLAVDSMLASKERVGGYRVYNLGTGQGYSVLEMIQAMEKASGKKLPIEMSKRRPGDIAECYADASRAKMDLNFEARRSLDEMMADSWRFTEGKCTYTSE</sequence>
<organism evidence="11 12">
    <name type="scientific">Cymbomonas tetramitiformis</name>
    <dbReference type="NCBI Taxonomy" id="36881"/>
    <lineage>
        <taxon>Eukaryota</taxon>
        <taxon>Viridiplantae</taxon>
        <taxon>Chlorophyta</taxon>
        <taxon>Pyramimonadophyceae</taxon>
        <taxon>Pyramimonadales</taxon>
        <taxon>Pyramimonadaceae</taxon>
        <taxon>Cymbomonas</taxon>
    </lineage>
</organism>
<dbReference type="Gene3D" id="3.90.25.10">
    <property type="entry name" value="UDP-galactose 4-epimerase, domain 1"/>
    <property type="match status" value="1"/>
</dbReference>
<comment type="similarity">
    <text evidence="4 9">Belongs to the NAD(P)-dependent epimerase/dehydratase family.</text>
</comment>
<dbReference type="InterPro" id="IPR005886">
    <property type="entry name" value="UDP_G4E"/>
</dbReference>
<keyword evidence="9" id="KW-0119">Carbohydrate metabolism</keyword>
<keyword evidence="7" id="KW-0299">Galactose metabolism</keyword>
<protein>
    <recommendedName>
        <fullName evidence="5 9">UDP-glucose 4-epimerase</fullName>
        <ecNumber evidence="9">5.1.3.-</ecNumber>
    </recommendedName>
</protein>
<evidence type="ECO:0000256" key="8">
    <source>
        <dbReference type="ARBA" id="ARBA00023235"/>
    </source>
</evidence>
<dbReference type="GO" id="GO:0005829">
    <property type="term" value="C:cytosol"/>
    <property type="evidence" value="ECO:0007669"/>
    <property type="project" value="TreeGrafter"/>
</dbReference>
<keyword evidence="12" id="KW-1185">Reference proteome</keyword>
<dbReference type="EC" id="5.1.3.-" evidence="9"/>
<dbReference type="GO" id="GO:0006012">
    <property type="term" value="P:galactose metabolic process"/>
    <property type="evidence" value="ECO:0007669"/>
    <property type="project" value="UniProtKB-KW"/>
</dbReference>
<evidence type="ECO:0000313" key="12">
    <source>
        <dbReference type="Proteomes" id="UP001190700"/>
    </source>
</evidence>
<evidence type="ECO:0000256" key="2">
    <source>
        <dbReference type="ARBA" id="ARBA00001911"/>
    </source>
</evidence>
<dbReference type="InterPro" id="IPR036291">
    <property type="entry name" value="NAD(P)-bd_dom_sf"/>
</dbReference>
<dbReference type="PANTHER" id="PTHR43725:SF47">
    <property type="entry name" value="UDP-GLUCOSE 4-EPIMERASE"/>
    <property type="match status" value="1"/>
</dbReference>
<comment type="catalytic activity">
    <reaction evidence="1">
        <text>UDP-alpha-D-glucose = UDP-alpha-D-galactose</text>
        <dbReference type="Rhea" id="RHEA:22168"/>
        <dbReference type="ChEBI" id="CHEBI:58885"/>
        <dbReference type="ChEBI" id="CHEBI:66914"/>
        <dbReference type="EC" id="5.1.3.2"/>
    </reaction>
</comment>
<dbReference type="Pfam" id="PF01370">
    <property type="entry name" value="Epimerase"/>
    <property type="match status" value="1"/>
</dbReference>
<evidence type="ECO:0000256" key="6">
    <source>
        <dbReference type="ARBA" id="ARBA00023027"/>
    </source>
</evidence>
<comment type="cofactor">
    <cofactor evidence="2 9">
        <name>NAD(+)</name>
        <dbReference type="ChEBI" id="CHEBI:57540"/>
    </cofactor>
</comment>
<dbReference type="CDD" id="cd05247">
    <property type="entry name" value="UDP_G4E_1_SDR_e"/>
    <property type="match status" value="1"/>
</dbReference>
<evidence type="ECO:0000256" key="7">
    <source>
        <dbReference type="ARBA" id="ARBA00023144"/>
    </source>
</evidence>
<comment type="pathway">
    <text evidence="3 9">Carbohydrate metabolism; galactose metabolism.</text>
</comment>
<dbReference type="Proteomes" id="UP001190700">
    <property type="component" value="Unassembled WGS sequence"/>
</dbReference>
<evidence type="ECO:0000256" key="1">
    <source>
        <dbReference type="ARBA" id="ARBA00000083"/>
    </source>
</evidence>
<evidence type="ECO:0000259" key="10">
    <source>
        <dbReference type="Pfam" id="PF01370"/>
    </source>
</evidence>
<dbReference type="PANTHER" id="PTHR43725">
    <property type="entry name" value="UDP-GLUCOSE 4-EPIMERASE"/>
    <property type="match status" value="1"/>
</dbReference>
<dbReference type="Gene3D" id="3.40.50.720">
    <property type="entry name" value="NAD(P)-binding Rossmann-like Domain"/>
    <property type="match status" value="1"/>
</dbReference>
<evidence type="ECO:0000256" key="5">
    <source>
        <dbReference type="ARBA" id="ARBA00013189"/>
    </source>
</evidence>
<gene>
    <name evidence="11" type="ORF">CYMTET_40703</name>
</gene>
<name>A0AAE0C8U8_9CHLO</name>
<keyword evidence="8 9" id="KW-0413">Isomerase</keyword>
<evidence type="ECO:0000256" key="9">
    <source>
        <dbReference type="RuleBase" id="RU366046"/>
    </source>
</evidence>
<dbReference type="SUPFAM" id="SSF51735">
    <property type="entry name" value="NAD(P)-binding Rossmann-fold domains"/>
    <property type="match status" value="1"/>
</dbReference>
<dbReference type="AlphaFoldDB" id="A0AAE0C8U8"/>
<proteinExistence type="inferred from homology"/>
<reference evidence="11 12" key="1">
    <citation type="journal article" date="2015" name="Genome Biol. Evol.">
        <title>Comparative Genomics of a Bacterivorous Green Alga Reveals Evolutionary Causalities and Consequences of Phago-Mixotrophic Mode of Nutrition.</title>
        <authorList>
            <person name="Burns J.A."/>
            <person name="Paasch A."/>
            <person name="Narechania A."/>
            <person name="Kim E."/>
        </authorList>
    </citation>
    <scope>NUCLEOTIDE SEQUENCE [LARGE SCALE GENOMIC DNA]</scope>
    <source>
        <strain evidence="11 12">PLY_AMNH</strain>
    </source>
</reference>
<dbReference type="EMBL" id="LGRX02027032">
    <property type="protein sequence ID" value="KAK3249888.1"/>
    <property type="molecule type" value="Genomic_DNA"/>
</dbReference>
<accession>A0AAE0C8U8</accession>
<evidence type="ECO:0000256" key="4">
    <source>
        <dbReference type="ARBA" id="ARBA00007637"/>
    </source>
</evidence>
<feature type="domain" description="NAD-dependent epimerase/dehydratase" evidence="10">
    <location>
        <begin position="7"/>
        <end position="204"/>
    </location>
</feature>
<dbReference type="GO" id="GO:0003978">
    <property type="term" value="F:UDP-glucose 4-epimerase activity"/>
    <property type="evidence" value="ECO:0007669"/>
    <property type="project" value="UniProtKB-UniRule"/>
</dbReference>